<feature type="region of interest" description="Disordered" evidence="8">
    <location>
        <begin position="494"/>
        <end position="517"/>
    </location>
</feature>
<proteinExistence type="predicted"/>
<dbReference type="SMART" id="SM00355">
    <property type="entry name" value="ZnF_C2H2"/>
    <property type="match status" value="2"/>
</dbReference>
<keyword evidence="11" id="KW-1185">Reference proteome</keyword>
<accession>A0A8B7PFE8</accession>
<feature type="compositionally biased region" description="Basic and acidic residues" evidence="8">
    <location>
        <begin position="121"/>
        <end position="136"/>
    </location>
</feature>
<dbReference type="GO" id="GO:0016199">
    <property type="term" value="P:axon midline choice point recognition"/>
    <property type="evidence" value="ECO:0007669"/>
    <property type="project" value="UniProtKB-ARBA"/>
</dbReference>
<dbReference type="InterPro" id="IPR036236">
    <property type="entry name" value="Znf_C2H2_sf"/>
</dbReference>
<dbReference type="GO" id="GO:0007464">
    <property type="term" value="P:R3/R4 cell fate commitment"/>
    <property type="evidence" value="ECO:0007669"/>
    <property type="project" value="UniProtKB-ARBA"/>
</dbReference>
<evidence type="ECO:0000256" key="4">
    <source>
        <dbReference type="ARBA" id="ARBA00022771"/>
    </source>
</evidence>
<dbReference type="GO" id="GO:0007526">
    <property type="term" value="P:larval somatic muscle development"/>
    <property type="evidence" value="ECO:0007669"/>
    <property type="project" value="UniProtKB-ARBA"/>
</dbReference>
<dbReference type="GO" id="GO:0035167">
    <property type="term" value="P:larval lymph gland hemopoiesis"/>
    <property type="evidence" value="ECO:0007669"/>
    <property type="project" value="UniProtKB-ARBA"/>
</dbReference>
<dbReference type="GO" id="GO:0008270">
    <property type="term" value="F:zinc ion binding"/>
    <property type="evidence" value="ECO:0007669"/>
    <property type="project" value="UniProtKB-KW"/>
</dbReference>
<feature type="compositionally biased region" description="Polar residues" evidence="8">
    <location>
        <begin position="534"/>
        <end position="553"/>
    </location>
</feature>
<dbReference type="SUPFAM" id="SSF57667">
    <property type="entry name" value="beta-beta-alpha zinc fingers"/>
    <property type="match status" value="1"/>
</dbReference>
<dbReference type="OrthoDB" id="1925334at2759"/>
<dbReference type="InterPro" id="IPR013087">
    <property type="entry name" value="Znf_C2H2_type"/>
</dbReference>
<dbReference type="FunFam" id="3.30.160.60:FF:000145">
    <property type="entry name" value="Zinc finger protein 574"/>
    <property type="match status" value="1"/>
</dbReference>
<feature type="compositionally biased region" description="Acidic residues" evidence="8">
    <location>
        <begin position="276"/>
        <end position="287"/>
    </location>
</feature>
<evidence type="ECO:0000256" key="2">
    <source>
        <dbReference type="ARBA" id="ARBA00022723"/>
    </source>
</evidence>
<dbReference type="PROSITE" id="PS50157">
    <property type="entry name" value="ZINC_FINGER_C2H2_2"/>
    <property type="match status" value="2"/>
</dbReference>
<dbReference type="Proteomes" id="UP000694843">
    <property type="component" value="Unplaced"/>
</dbReference>
<keyword evidence="2" id="KW-0479">Metal-binding</keyword>
<dbReference type="PANTHER" id="PTHR23110">
    <property type="entry name" value="BTB DOMAIN TRANSCRIPTION FACTOR"/>
    <property type="match status" value="1"/>
</dbReference>
<protein>
    <submittedName>
        <fullName evidence="12">Longitudinals lacking protein, isoforms A/B/D/L isoform X1</fullName>
    </submittedName>
</protein>
<feature type="domain" description="BTB" evidence="9">
    <location>
        <begin position="31"/>
        <end position="96"/>
    </location>
</feature>
<dbReference type="GO" id="GO:0048813">
    <property type="term" value="P:dendrite morphogenesis"/>
    <property type="evidence" value="ECO:0007669"/>
    <property type="project" value="UniProtKB-ARBA"/>
</dbReference>
<evidence type="ECO:0000256" key="1">
    <source>
        <dbReference type="ARBA" id="ARBA00004123"/>
    </source>
</evidence>
<dbReference type="KEGG" id="hazt:108680545"/>
<feature type="domain" description="C2H2-type" evidence="10">
    <location>
        <begin position="440"/>
        <end position="467"/>
    </location>
</feature>
<feature type="compositionally biased region" description="Basic and acidic residues" evidence="8">
    <location>
        <begin position="227"/>
        <end position="242"/>
    </location>
</feature>
<dbReference type="GO" id="GO:0008406">
    <property type="term" value="P:gonad development"/>
    <property type="evidence" value="ECO:0007669"/>
    <property type="project" value="UniProtKB-ARBA"/>
</dbReference>
<comment type="subcellular location">
    <subcellularLocation>
        <location evidence="1">Nucleus</location>
    </subcellularLocation>
</comment>
<evidence type="ECO:0000313" key="12">
    <source>
        <dbReference type="RefSeq" id="XP_018024864.1"/>
    </source>
</evidence>
<evidence type="ECO:0000256" key="5">
    <source>
        <dbReference type="ARBA" id="ARBA00022833"/>
    </source>
</evidence>
<dbReference type="GO" id="GO:0045467">
    <property type="term" value="P:R7 cell development"/>
    <property type="evidence" value="ECO:0007669"/>
    <property type="project" value="UniProtKB-ARBA"/>
</dbReference>
<dbReference type="GO" id="GO:0045476">
    <property type="term" value="P:nurse cell apoptotic process"/>
    <property type="evidence" value="ECO:0007669"/>
    <property type="project" value="UniProtKB-ARBA"/>
</dbReference>
<keyword evidence="3" id="KW-0677">Repeat</keyword>
<evidence type="ECO:0000256" key="7">
    <source>
        <dbReference type="PROSITE-ProRule" id="PRU00042"/>
    </source>
</evidence>
<dbReference type="GO" id="GO:0006357">
    <property type="term" value="P:regulation of transcription by RNA polymerase II"/>
    <property type="evidence" value="ECO:0007669"/>
    <property type="project" value="TreeGrafter"/>
</dbReference>
<gene>
    <name evidence="12" type="primary">LOC108680545</name>
</gene>
<dbReference type="AlphaFoldDB" id="A0A8B7PFE8"/>
<feature type="region of interest" description="Disordered" evidence="8">
    <location>
        <begin position="534"/>
        <end position="568"/>
    </location>
</feature>
<reference evidence="12" key="1">
    <citation type="submission" date="2025-08" db="UniProtKB">
        <authorList>
            <consortium name="RefSeq"/>
        </authorList>
    </citation>
    <scope>IDENTIFICATION</scope>
    <source>
        <tissue evidence="12">Whole organism</tissue>
    </source>
</reference>
<dbReference type="SMART" id="SM00225">
    <property type="entry name" value="BTB"/>
    <property type="match status" value="1"/>
</dbReference>
<dbReference type="Pfam" id="PF00651">
    <property type="entry name" value="BTB"/>
    <property type="match status" value="1"/>
</dbReference>
<name>A0A8B7PFE8_HYAAZ</name>
<feature type="region of interest" description="Disordered" evidence="8">
    <location>
        <begin position="112"/>
        <end position="336"/>
    </location>
</feature>
<feature type="compositionally biased region" description="Gly residues" evidence="8">
    <location>
        <begin position="326"/>
        <end position="336"/>
    </location>
</feature>
<keyword evidence="4 7" id="KW-0863">Zinc-finger</keyword>
<dbReference type="PROSITE" id="PS50097">
    <property type="entry name" value="BTB"/>
    <property type="match status" value="1"/>
</dbReference>
<dbReference type="SUPFAM" id="SSF54695">
    <property type="entry name" value="POZ domain"/>
    <property type="match status" value="1"/>
</dbReference>
<dbReference type="Gene3D" id="3.30.160.60">
    <property type="entry name" value="Classic Zinc Finger"/>
    <property type="match status" value="1"/>
</dbReference>
<feature type="compositionally biased region" description="Basic and acidic residues" evidence="8">
    <location>
        <begin position="264"/>
        <end position="275"/>
    </location>
</feature>
<evidence type="ECO:0000259" key="10">
    <source>
        <dbReference type="PROSITE" id="PS50157"/>
    </source>
</evidence>
<dbReference type="CDD" id="cd18315">
    <property type="entry name" value="BTB_POZ_BAB-like"/>
    <property type="match status" value="1"/>
</dbReference>
<keyword evidence="6" id="KW-0539">Nucleus</keyword>
<dbReference type="Gene3D" id="3.30.710.10">
    <property type="entry name" value="Potassium Channel Kv1.1, Chain A"/>
    <property type="match status" value="1"/>
</dbReference>
<organism evidence="11 12">
    <name type="scientific">Hyalella azteca</name>
    <name type="common">Amphipod</name>
    <dbReference type="NCBI Taxonomy" id="294128"/>
    <lineage>
        <taxon>Eukaryota</taxon>
        <taxon>Metazoa</taxon>
        <taxon>Ecdysozoa</taxon>
        <taxon>Arthropoda</taxon>
        <taxon>Crustacea</taxon>
        <taxon>Multicrustacea</taxon>
        <taxon>Malacostraca</taxon>
        <taxon>Eumalacostraca</taxon>
        <taxon>Peracarida</taxon>
        <taxon>Amphipoda</taxon>
        <taxon>Senticaudata</taxon>
        <taxon>Talitrida</taxon>
        <taxon>Talitroidea</taxon>
        <taxon>Hyalellidae</taxon>
        <taxon>Hyalella</taxon>
    </lineage>
</organism>
<dbReference type="RefSeq" id="XP_018024864.1">
    <property type="nucleotide sequence ID" value="XM_018169375.2"/>
</dbReference>
<evidence type="ECO:0000256" key="8">
    <source>
        <dbReference type="SAM" id="MobiDB-lite"/>
    </source>
</evidence>
<feature type="domain" description="C2H2-type" evidence="10">
    <location>
        <begin position="467"/>
        <end position="495"/>
    </location>
</feature>
<evidence type="ECO:0000256" key="6">
    <source>
        <dbReference type="ARBA" id="ARBA00023242"/>
    </source>
</evidence>
<dbReference type="GO" id="GO:0005634">
    <property type="term" value="C:nucleus"/>
    <property type="evidence" value="ECO:0007669"/>
    <property type="project" value="UniProtKB-SubCell"/>
</dbReference>
<sequence length="605" mass="64584">MAEEHLSLKWNNHQAHFVDILTFLREKGMFVDVTLACGGKIYSAHKFVLSTCSDYFQKIFSKNTSTNPIVFMKDVSCNDIEALLDFMYHGEVNVPQSSLGSLIKTAEGLQIKGLAVPDDPPSSRKKQDRDKRERDPSSSSHYESRSPPPKRRSRNSPPPPPRRSNARAIPPPVEACLDNDTDDVVLRNSEPSTNNHDRHSSSGTHNKKLHQRASHDSSEDLSSDGKGVNDKDLNQESHDPEAHPASGADDASEQDAGPSGLRQSKQEEVEIKQEDVVELGEDDDDGVDWGGGMGDDGGGGDGNNDGLNSGDNSVSFSDVLLPPPEGGGGLMDGTGTGDSAMAGPPPADAVAPTSASFFEDFAPSASHSLDLAAIGSVYQSLFALSGAALQQGATSASLHTPISSTSSPENKLKSLSSDGRAGLSGLIPFGIVDDVDERPFPCPFCESRFKKKQHLQNHERIHTGEKYLCSMCGQGFSRRHILKHHIYRKHLNNPRCGVTNSLSGPSDKNGSYSGSTPLSPPHFALLPMLQSNSNRSLKTNNFHPTSGNSQSNGDDAAATGSDLLPHAGGTATDVDSALMDELPDTVASLLSSATVATGVQAQRRF</sequence>
<dbReference type="InterPro" id="IPR000210">
    <property type="entry name" value="BTB/POZ_dom"/>
</dbReference>
<feature type="region of interest" description="Disordered" evidence="8">
    <location>
        <begin position="398"/>
        <end position="417"/>
    </location>
</feature>
<dbReference type="InterPro" id="IPR051095">
    <property type="entry name" value="Dros_DevTransReg"/>
</dbReference>
<feature type="compositionally biased region" description="Gly residues" evidence="8">
    <location>
        <begin position="288"/>
        <end position="303"/>
    </location>
</feature>
<keyword evidence="5" id="KW-0862">Zinc</keyword>
<evidence type="ECO:0000256" key="3">
    <source>
        <dbReference type="ARBA" id="ARBA00022737"/>
    </source>
</evidence>
<evidence type="ECO:0000313" key="11">
    <source>
        <dbReference type="Proteomes" id="UP000694843"/>
    </source>
</evidence>
<dbReference type="PANTHER" id="PTHR23110:SF109">
    <property type="entry name" value="FI07618P-RELATED"/>
    <property type="match status" value="1"/>
</dbReference>
<dbReference type="InterPro" id="IPR011333">
    <property type="entry name" value="SKP1/BTB/POZ_sf"/>
</dbReference>
<dbReference type="GeneID" id="108680545"/>
<dbReference type="PROSITE" id="PS00028">
    <property type="entry name" value="ZINC_FINGER_C2H2_1"/>
    <property type="match status" value="2"/>
</dbReference>
<evidence type="ECO:0000259" key="9">
    <source>
        <dbReference type="PROSITE" id="PS50097"/>
    </source>
</evidence>
<feature type="compositionally biased region" description="Polar residues" evidence="8">
    <location>
        <begin position="498"/>
        <end position="517"/>
    </location>
</feature>